<evidence type="ECO:0000256" key="1">
    <source>
        <dbReference type="SAM" id="MobiDB-lite"/>
    </source>
</evidence>
<feature type="domain" description="PWI" evidence="2">
    <location>
        <begin position="29"/>
        <end position="86"/>
    </location>
</feature>
<comment type="caution">
    <text evidence="3">The sequence shown here is derived from an EMBL/GenBank/DDBJ whole genome shotgun (WGS) entry which is preliminary data.</text>
</comment>
<organism evidence="3 4">
    <name type="scientific">Platanthera guangdongensis</name>
    <dbReference type="NCBI Taxonomy" id="2320717"/>
    <lineage>
        <taxon>Eukaryota</taxon>
        <taxon>Viridiplantae</taxon>
        <taxon>Streptophyta</taxon>
        <taxon>Embryophyta</taxon>
        <taxon>Tracheophyta</taxon>
        <taxon>Spermatophyta</taxon>
        <taxon>Magnoliopsida</taxon>
        <taxon>Liliopsida</taxon>
        <taxon>Asparagales</taxon>
        <taxon>Orchidaceae</taxon>
        <taxon>Orchidoideae</taxon>
        <taxon>Orchideae</taxon>
        <taxon>Orchidinae</taxon>
        <taxon>Platanthera</taxon>
    </lineage>
</organism>
<feature type="region of interest" description="Disordered" evidence="1">
    <location>
        <begin position="179"/>
        <end position="216"/>
    </location>
</feature>
<evidence type="ECO:0000313" key="3">
    <source>
        <dbReference type="EMBL" id="KAK8963814.1"/>
    </source>
</evidence>
<keyword evidence="4" id="KW-1185">Reference proteome</keyword>
<dbReference type="EMBL" id="JBBWWR010000007">
    <property type="protein sequence ID" value="KAK8963814.1"/>
    <property type="molecule type" value="Genomic_DNA"/>
</dbReference>
<dbReference type="Pfam" id="PF01480">
    <property type="entry name" value="PWI"/>
    <property type="match status" value="1"/>
</dbReference>
<protein>
    <recommendedName>
        <fullName evidence="2">PWI domain-containing protein</fullName>
    </recommendedName>
</protein>
<gene>
    <name evidence="3" type="ORF">KSP40_PGU014391</name>
</gene>
<proteinExistence type="predicted"/>
<evidence type="ECO:0000313" key="4">
    <source>
        <dbReference type="Proteomes" id="UP001412067"/>
    </source>
</evidence>
<name>A0ABR2MJT7_9ASPA</name>
<dbReference type="PANTHER" id="PTHR14738:SF32">
    <property type="entry name" value="RNA BINDING (RRM_RBD_RNP MOTIFS) FAMILY PROTEIN"/>
    <property type="match status" value="1"/>
</dbReference>
<dbReference type="PANTHER" id="PTHR14738">
    <property type="entry name" value="ZINC FINGER CCCH DOMAIN-CONTAINING PROTEIN 14"/>
    <property type="match status" value="1"/>
</dbReference>
<sequence>MGEVGRAGDDRTFRVNLAGDGTARLQEKVKEKLKEFMGDYTDDTLVEYVIVLIRNGRQKEEAKKELNVFLGDDSDSFVSWLWDHLYLNMNLYAQPKESLTEEVADRIVTTNNHFEKSNIEMAKATFAPHTDFEQVGQKSVINVSRSRRNREWKDVGAMNGGFPLRSTVIDALNSAENTSERVDVRRLSPPRPQVSRKRSREDGWPPKKKPSMKYKNDPFSNSYKSIYHYLNYIWIQKGLTTAGIIEDPMSSGRIWSSMQRLVEASNRIRLELTRKEVFDAFPEERSSRQ</sequence>
<evidence type="ECO:0000259" key="2">
    <source>
        <dbReference type="Pfam" id="PF01480"/>
    </source>
</evidence>
<dbReference type="Gene3D" id="1.20.1390.10">
    <property type="entry name" value="PWI domain"/>
    <property type="match status" value="1"/>
</dbReference>
<reference evidence="3 4" key="1">
    <citation type="journal article" date="2022" name="Nat. Plants">
        <title>Genomes of leafy and leafless Platanthera orchids illuminate the evolution of mycoheterotrophy.</title>
        <authorList>
            <person name="Li M.H."/>
            <person name="Liu K.W."/>
            <person name="Li Z."/>
            <person name="Lu H.C."/>
            <person name="Ye Q.L."/>
            <person name="Zhang D."/>
            <person name="Wang J.Y."/>
            <person name="Li Y.F."/>
            <person name="Zhong Z.M."/>
            <person name="Liu X."/>
            <person name="Yu X."/>
            <person name="Liu D.K."/>
            <person name="Tu X.D."/>
            <person name="Liu B."/>
            <person name="Hao Y."/>
            <person name="Liao X.Y."/>
            <person name="Jiang Y.T."/>
            <person name="Sun W.H."/>
            <person name="Chen J."/>
            <person name="Chen Y.Q."/>
            <person name="Ai Y."/>
            <person name="Zhai J.W."/>
            <person name="Wu S.S."/>
            <person name="Zhou Z."/>
            <person name="Hsiao Y.Y."/>
            <person name="Wu W.L."/>
            <person name="Chen Y.Y."/>
            <person name="Lin Y.F."/>
            <person name="Hsu J.L."/>
            <person name="Li C.Y."/>
            <person name="Wang Z.W."/>
            <person name="Zhao X."/>
            <person name="Zhong W.Y."/>
            <person name="Ma X.K."/>
            <person name="Ma L."/>
            <person name="Huang J."/>
            <person name="Chen G.Z."/>
            <person name="Huang M.Z."/>
            <person name="Huang L."/>
            <person name="Peng D.H."/>
            <person name="Luo Y.B."/>
            <person name="Zou S.Q."/>
            <person name="Chen S.P."/>
            <person name="Lan S."/>
            <person name="Tsai W.C."/>
            <person name="Van de Peer Y."/>
            <person name="Liu Z.J."/>
        </authorList>
    </citation>
    <scope>NUCLEOTIDE SEQUENCE [LARGE SCALE GENOMIC DNA]</scope>
    <source>
        <strain evidence="3">Lor288</strain>
    </source>
</reference>
<dbReference type="Proteomes" id="UP001412067">
    <property type="component" value="Unassembled WGS sequence"/>
</dbReference>
<dbReference type="InterPro" id="IPR002483">
    <property type="entry name" value="PWI_dom"/>
</dbReference>
<dbReference type="InterPro" id="IPR040366">
    <property type="entry name" value="Nab2/ZC3H14"/>
</dbReference>
<accession>A0ABR2MJT7</accession>